<keyword evidence="5 10" id="KW-1133">Transmembrane helix</keyword>
<dbReference type="InterPro" id="IPR003660">
    <property type="entry name" value="HAMP_dom"/>
</dbReference>
<feature type="domain" description="HAMP" evidence="12">
    <location>
        <begin position="301"/>
        <end position="353"/>
    </location>
</feature>
<proteinExistence type="inferred from homology"/>
<feature type="domain" description="Methyl-accepting transducer" evidence="11">
    <location>
        <begin position="372"/>
        <end position="629"/>
    </location>
</feature>
<dbReference type="GO" id="GO:0007165">
    <property type="term" value="P:signal transduction"/>
    <property type="evidence" value="ECO:0007669"/>
    <property type="project" value="UniProtKB-KW"/>
</dbReference>
<gene>
    <name evidence="13" type="ordered locus">Mahau_0045</name>
</gene>
<keyword evidence="7 9" id="KW-0807">Transducer</keyword>
<reference evidence="13 14" key="2">
    <citation type="journal article" date="2011" name="Stand. Genomic Sci.">
        <title>Complete genome sequence of Mahella australiensis type strain (50-1 BON).</title>
        <authorList>
            <person name="Sikorski J."/>
            <person name="Teshima H."/>
            <person name="Nolan M."/>
            <person name="Lucas S."/>
            <person name="Hammon N."/>
            <person name="Deshpande S."/>
            <person name="Cheng J.F."/>
            <person name="Pitluck S."/>
            <person name="Liolios K."/>
            <person name="Pagani I."/>
            <person name="Ivanova N."/>
            <person name="Huntemann M."/>
            <person name="Mavromatis K."/>
            <person name="Ovchinikova G."/>
            <person name="Pati A."/>
            <person name="Tapia R."/>
            <person name="Han C."/>
            <person name="Goodwin L."/>
            <person name="Chen A."/>
            <person name="Palaniappan K."/>
            <person name="Land M."/>
            <person name="Hauser L."/>
            <person name="Ngatchou-Djao O.D."/>
            <person name="Rohde M."/>
            <person name="Pukall R."/>
            <person name="Spring S."/>
            <person name="Abt B."/>
            <person name="Goker M."/>
            <person name="Detter J.C."/>
            <person name="Woyke T."/>
            <person name="Bristow J."/>
            <person name="Markowitz V."/>
            <person name="Hugenholtz P."/>
            <person name="Eisen J.A."/>
            <person name="Kyrpides N.C."/>
            <person name="Klenk H.P."/>
            <person name="Lapidus A."/>
        </authorList>
    </citation>
    <scope>NUCLEOTIDE SEQUENCE [LARGE SCALE GENOMIC DNA]</scope>
    <source>
        <strain evidence="14">DSM 15567 / CIP 107919 / 50-1 BON</strain>
    </source>
</reference>
<dbReference type="AlphaFoldDB" id="F3ZVB8"/>
<feature type="transmembrane region" description="Helical" evidence="10">
    <location>
        <begin position="282"/>
        <end position="308"/>
    </location>
</feature>
<dbReference type="Gene3D" id="1.10.8.500">
    <property type="entry name" value="HAMP domain in histidine kinase"/>
    <property type="match status" value="1"/>
</dbReference>
<evidence type="ECO:0000256" key="8">
    <source>
        <dbReference type="ARBA" id="ARBA00029447"/>
    </source>
</evidence>
<dbReference type="CDD" id="cd06225">
    <property type="entry name" value="HAMP"/>
    <property type="match status" value="1"/>
</dbReference>
<dbReference type="PANTHER" id="PTHR32089:SF112">
    <property type="entry name" value="LYSOZYME-LIKE PROTEIN-RELATED"/>
    <property type="match status" value="1"/>
</dbReference>
<evidence type="ECO:0000259" key="12">
    <source>
        <dbReference type="PROSITE" id="PS50885"/>
    </source>
</evidence>
<dbReference type="eggNOG" id="COG0840">
    <property type="taxonomic scope" value="Bacteria"/>
</dbReference>
<comment type="similarity">
    <text evidence="8">Belongs to the methyl-accepting chemotaxis (MCP) protein family.</text>
</comment>
<dbReference type="Pfam" id="PF00015">
    <property type="entry name" value="MCPsignal"/>
    <property type="match status" value="1"/>
</dbReference>
<dbReference type="PROSITE" id="PS50885">
    <property type="entry name" value="HAMP"/>
    <property type="match status" value="1"/>
</dbReference>
<dbReference type="InterPro" id="IPR033479">
    <property type="entry name" value="dCache_1"/>
</dbReference>
<dbReference type="RefSeq" id="WP_013779702.1">
    <property type="nucleotide sequence ID" value="NC_015520.1"/>
</dbReference>
<reference evidence="14" key="1">
    <citation type="submission" date="2010-11" db="EMBL/GenBank/DDBJ databases">
        <title>The complete genome of Mahella australiensis DSM 15567.</title>
        <authorList>
            <consortium name="US DOE Joint Genome Institute (JGI-PGF)"/>
            <person name="Lucas S."/>
            <person name="Copeland A."/>
            <person name="Lapidus A."/>
            <person name="Bruce D."/>
            <person name="Goodwin L."/>
            <person name="Pitluck S."/>
            <person name="Kyrpides N."/>
            <person name="Mavromatis K."/>
            <person name="Pagani I."/>
            <person name="Ivanova N."/>
            <person name="Teshima H."/>
            <person name="Brettin T."/>
            <person name="Detter J.C."/>
            <person name="Han C."/>
            <person name="Tapia R."/>
            <person name="Land M."/>
            <person name="Hauser L."/>
            <person name="Markowitz V."/>
            <person name="Cheng J.-F."/>
            <person name="Hugenholtz P."/>
            <person name="Woyke T."/>
            <person name="Wu D."/>
            <person name="Spring S."/>
            <person name="Pukall R."/>
            <person name="Steenblock K."/>
            <person name="Schneider S."/>
            <person name="Klenk H.-P."/>
            <person name="Eisen J.A."/>
        </authorList>
    </citation>
    <scope>NUCLEOTIDE SEQUENCE [LARGE SCALE GENOMIC DNA]</scope>
    <source>
        <strain evidence="14">DSM 15567 / CIP 107919 / 50-1 BON</strain>
    </source>
</reference>
<evidence type="ECO:0000313" key="14">
    <source>
        <dbReference type="Proteomes" id="UP000008457"/>
    </source>
</evidence>
<organism evidence="13 14">
    <name type="scientific">Mahella australiensis (strain DSM 15567 / CIP 107919 / 50-1 BON)</name>
    <dbReference type="NCBI Taxonomy" id="697281"/>
    <lineage>
        <taxon>Bacteria</taxon>
        <taxon>Bacillati</taxon>
        <taxon>Bacillota</taxon>
        <taxon>Clostridia</taxon>
        <taxon>Thermoanaerobacterales</taxon>
        <taxon>Thermoanaerobacterales Family IV. Incertae Sedis</taxon>
        <taxon>Mahella</taxon>
    </lineage>
</organism>
<accession>F3ZVB8</accession>
<dbReference type="Proteomes" id="UP000008457">
    <property type="component" value="Chromosome"/>
</dbReference>
<dbReference type="InterPro" id="IPR004089">
    <property type="entry name" value="MCPsignal_dom"/>
</dbReference>
<dbReference type="InterPro" id="IPR029151">
    <property type="entry name" value="Sensor-like_sf"/>
</dbReference>
<evidence type="ECO:0000256" key="2">
    <source>
        <dbReference type="ARBA" id="ARBA00022475"/>
    </source>
</evidence>
<evidence type="ECO:0000256" key="9">
    <source>
        <dbReference type="PROSITE-ProRule" id="PRU00284"/>
    </source>
</evidence>
<keyword evidence="4 10" id="KW-0812">Transmembrane</keyword>
<evidence type="ECO:0000313" key="13">
    <source>
        <dbReference type="EMBL" id="AEE95268.1"/>
    </source>
</evidence>
<feature type="transmembrane region" description="Helical" evidence="10">
    <location>
        <begin position="12"/>
        <end position="31"/>
    </location>
</feature>
<evidence type="ECO:0000259" key="11">
    <source>
        <dbReference type="PROSITE" id="PS50111"/>
    </source>
</evidence>
<sequence>MRKLSLKNKITALFLVAAIIPLIVVSVFQIINFRDAQTKNIQAQEMSLAKTHADNIDRWFSDHLSDIHMLIKRNPVLQNGNIEQIKPVLRQAMDSDASAENYIFVDKNGKGIDDKSGILDISDREYFKQAKTTLKPTISEVLQSKITGNNIVVIAVPVVVNNGFQGLLAATIKIDAILELMNDIWVADSGYGYLLSPYGTFITHIDEEYIGKTLESVMESKEAQIFKDSVLANDSGYMEYSSSSVDKMAAYSIVPNTGWRVVVTAPVNEVYSDVNRSLRTSAILIAVCVVAVVVLSILLSSSIVRPILAISAVMRKAAAGYLNERLSIKSGDEIGALAEDINHMLQTLRDIVINIKDKSARIDDSAVGLSATSQQIAASSQAVAQAMQDTSQGVSQQAKDLADISSVVKALEQALNNVYESLNIIKGNTNATDELSKQGARQLDKLIGSINDIRESYKDVAGNVQELDQNINGVNEITSTIANIANQTKMLSLNAAIEASRTGENGRGFSVVAAEIRALAERSKQFTENISRTIAMILENTSNVVKTTGEMENKLTSQMELVEGTIAAFQDIMNSINNMVPHIKSTYEQADDMIKHKDIVAERIGSISAVAEETSASTEEIAASMEQMTGSTQEIAATASALQGTAEQLVEQVSNFTV</sequence>
<evidence type="ECO:0000256" key="6">
    <source>
        <dbReference type="ARBA" id="ARBA00023136"/>
    </source>
</evidence>
<evidence type="ECO:0000256" key="1">
    <source>
        <dbReference type="ARBA" id="ARBA00004651"/>
    </source>
</evidence>
<dbReference type="SUPFAM" id="SSF103190">
    <property type="entry name" value="Sensory domain-like"/>
    <property type="match status" value="1"/>
</dbReference>
<dbReference type="Gene3D" id="1.10.287.950">
    <property type="entry name" value="Methyl-accepting chemotaxis protein"/>
    <property type="match status" value="1"/>
</dbReference>
<name>F3ZVB8_MAHA5</name>
<evidence type="ECO:0000256" key="10">
    <source>
        <dbReference type="SAM" id="Phobius"/>
    </source>
</evidence>
<dbReference type="PANTHER" id="PTHR32089">
    <property type="entry name" value="METHYL-ACCEPTING CHEMOTAXIS PROTEIN MCPB"/>
    <property type="match status" value="1"/>
</dbReference>
<keyword evidence="3" id="KW-0145">Chemotaxis</keyword>
<dbReference type="PROSITE" id="PS50111">
    <property type="entry name" value="CHEMOTAXIS_TRANSDUC_2"/>
    <property type="match status" value="1"/>
</dbReference>
<dbReference type="CDD" id="cd12912">
    <property type="entry name" value="PDC2_MCP_like"/>
    <property type="match status" value="1"/>
</dbReference>
<evidence type="ECO:0000256" key="4">
    <source>
        <dbReference type="ARBA" id="ARBA00022692"/>
    </source>
</evidence>
<dbReference type="SMART" id="SM00283">
    <property type="entry name" value="MA"/>
    <property type="match status" value="1"/>
</dbReference>
<dbReference type="EMBL" id="CP002360">
    <property type="protein sequence ID" value="AEE95268.1"/>
    <property type="molecule type" value="Genomic_DNA"/>
</dbReference>
<dbReference type="STRING" id="697281.Mahau_0045"/>
<dbReference type="GO" id="GO:0005886">
    <property type="term" value="C:plasma membrane"/>
    <property type="evidence" value="ECO:0007669"/>
    <property type="project" value="UniProtKB-SubCell"/>
</dbReference>
<keyword evidence="2" id="KW-1003">Cell membrane</keyword>
<evidence type="ECO:0000256" key="3">
    <source>
        <dbReference type="ARBA" id="ARBA00022500"/>
    </source>
</evidence>
<dbReference type="GO" id="GO:0006935">
    <property type="term" value="P:chemotaxis"/>
    <property type="evidence" value="ECO:0007669"/>
    <property type="project" value="UniProtKB-KW"/>
</dbReference>
<evidence type="ECO:0000256" key="7">
    <source>
        <dbReference type="ARBA" id="ARBA00023224"/>
    </source>
</evidence>
<dbReference type="Gene3D" id="3.30.450.20">
    <property type="entry name" value="PAS domain"/>
    <property type="match status" value="1"/>
</dbReference>
<dbReference type="KEGG" id="mas:Mahau_0045"/>
<protein>
    <submittedName>
        <fullName evidence="13">Methyl-accepting chemotaxis sensory transducer with Cache sensor</fullName>
    </submittedName>
</protein>
<dbReference type="Pfam" id="PF00672">
    <property type="entry name" value="HAMP"/>
    <property type="match status" value="1"/>
</dbReference>
<evidence type="ECO:0000256" key="5">
    <source>
        <dbReference type="ARBA" id="ARBA00022989"/>
    </source>
</evidence>
<keyword evidence="6 10" id="KW-0472">Membrane</keyword>
<dbReference type="HOGENOM" id="CLU_000445_107_19_9"/>
<comment type="subcellular location">
    <subcellularLocation>
        <location evidence="1">Cell membrane</location>
        <topology evidence="1">Multi-pass membrane protein</topology>
    </subcellularLocation>
</comment>
<dbReference type="Pfam" id="PF02743">
    <property type="entry name" value="dCache_1"/>
    <property type="match status" value="1"/>
</dbReference>
<dbReference type="SMART" id="SM00304">
    <property type="entry name" value="HAMP"/>
    <property type="match status" value="2"/>
</dbReference>
<dbReference type="SUPFAM" id="SSF58104">
    <property type="entry name" value="Methyl-accepting chemotaxis protein (MCP) signaling domain"/>
    <property type="match status" value="1"/>
</dbReference>
<dbReference type="OrthoDB" id="13222at2"/>
<keyword evidence="14" id="KW-1185">Reference proteome</keyword>